<evidence type="ECO:0000256" key="3">
    <source>
        <dbReference type="ARBA" id="ARBA00022801"/>
    </source>
</evidence>
<protein>
    <recommendedName>
        <fullName evidence="5">Putative 3-methyladenine DNA glycosylase</fullName>
        <ecNumber evidence="5">3.2.2.-</ecNumber>
    </recommendedName>
</protein>
<organism evidence="7 8">
    <name type="scientific">Methanolapillus africanus</name>
    <dbReference type="NCBI Taxonomy" id="3028297"/>
    <lineage>
        <taxon>Archaea</taxon>
        <taxon>Methanobacteriati</taxon>
        <taxon>Methanobacteriota</taxon>
        <taxon>Stenosarchaea group</taxon>
        <taxon>Methanomicrobia</taxon>
        <taxon>Methanosarcinales</taxon>
        <taxon>Methanosarcinaceae</taxon>
        <taxon>Methanolapillus</taxon>
    </lineage>
</organism>
<sequence length="195" mass="21995">MTEKQSTKSQCQSKSKSKKSKAKSVQKLKSDFYTRDVLEVAPELLGKLLVRKLPSGEILKYRITETEAYRGIEDTACHAKAGKTKRTSVMFEEGGCSYIYLCYGIHFLLNIVTSTSEIPQAALIRGVEGYNGPAKLTKAMQIGKELNAVDLTESDELWIEDDGFAAEYITTKRIGIDYATEPYKSIEWRYVLKNR</sequence>
<dbReference type="GO" id="GO:0003905">
    <property type="term" value="F:alkylbase DNA N-glycosylase activity"/>
    <property type="evidence" value="ECO:0007669"/>
    <property type="project" value="InterPro"/>
</dbReference>
<name>A0AAE4MK23_9EURY</name>
<evidence type="ECO:0000256" key="1">
    <source>
        <dbReference type="ARBA" id="ARBA00009232"/>
    </source>
</evidence>
<comment type="caution">
    <text evidence="7">The sequence shown here is derived from an EMBL/GenBank/DDBJ whole genome shotgun (WGS) entry which is preliminary data.</text>
</comment>
<dbReference type="SUPFAM" id="SSF50486">
    <property type="entry name" value="FMT C-terminal domain-like"/>
    <property type="match status" value="1"/>
</dbReference>
<evidence type="ECO:0000256" key="5">
    <source>
        <dbReference type="HAMAP-Rule" id="MF_00527"/>
    </source>
</evidence>
<proteinExistence type="inferred from homology"/>
<evidence type="ECO:0000256" key="4">
    <source>
        <dbReference type="ARBA" id="ARBA00023204"/>
    </source>
</evidence>
<evidence type="ECO:0000256" key="2">
    <source>
        <dbReference type="ARBA" id="ARBA00022763"/>
    </source>
</evidence>
<keyword evidence="7" id="KW-0326">Glycosidase</keyword>
<keyword evidence="4 5" id="KW-0234">DNA repair</keyword>
<dbReference type="GO" id="GO:0003677">
    <property type="term" value="F:DNA binding"/>
    <property type="evidence" value="ECO:0007669"/>
    <property type="project" value="InterPro"/>
</dbReference>
<dbReference type="PANTHER" id="PTHR10429:SF0">
    <property type="entry name" value="DNA-3-METHYLADENINE GLYCOSYLASE"/>
    <property type="match status" value="1"/>
</dbReference>
<dbReference type="Gene3D" id="3.10.300.10">
    <property type="entry name" value="Methylpurine-DNA glycosylase (MPG)"/>
    <property type="match status" value="2"/>
</dbReference>
<dbReference type="InterPro" id="IPR036995">
    <property type="entry name" value="MPG_sf"/>
</dbReference>
<dbReference type="PANTHER" id="PTHR10429">
    <property type="entry name" value="DNA-3-METHYLADENINE GLYCOSYLASE"/>
    <property type="match status" value="1"/>
</dbReference>
<dbReference type="NCBIfam" id="TIGR00567">
    <property type="entry name" value="3mg"/>
    <property type="match status" value="1"/>
</dbReference>
<dbReference type="InterPro" id="IPR011034">
    <property type="entry name" value="Formyl_transferase-like_C_sf"/>
</dbReference>
<accession>A0AAE4MK23</accession>
<dbReference type="Pfam" id="PF02245">
    <property type="entry name" value="Pur_DNA_glyco"/>
    <property type="match status" value="1"/>
</dbReference>
<dbReference type="GO" id="GO:0006284">
    <property type="term" value="P:base-excision repair"/>
    <property type="evidence" value="ECO:0007669"/>
    <property type="project" value="InterPro"/>
</dbReference>
<feature type="region of interest" description="Disordered" evidence="6">
    <location>
        <begin position="1"/>
        <end position="25"/>
    </location>
</feature>
<keyword evidence="8" id="KW-1185">Reference proteome</keyword>
<dbReference type="CDD" id="cd00540">
    <property type="entry name" value="AAG"/>
    <property type="match status" value="1"/>
</dbReference>
<evidence type="ECO:0000256" key="6">
    <source>
        <dbReference type="SAM" id="MobiDB-lite"/>
    </source>
</evidence>
<dbReference type="AlphaFoldDB" id="A0AAE4MK23"/>
<feature type="compositionally biased region" description="Basic residues" evidence="6">
    <location>
        <begin position="15"/>
        <end position="25"/>
    </location>
</feature>
<gene>
    <name evidence="7" type="ORF">MsAg5_11900</name>
</gene>
<dbReference type="InterPro" id="IPR003180">
    <property type="entry name" value="MPG"/>
</dbReference>
<evidence type="ECO:0000313" key="8">
    <source>
        <dbReference type="Proteomes" id="UP001271789"/>
    </source>
</evidence>
<dbReference type="RefSeq" id="WP_338099728.1">
    <property type="nucleotide sequence ID" value="NZ_JAWDKD010000018.1"/>
</dbReference>
<keyword evidence="2 5" id="KW-0227">DNA damage</keyword>
<dbReference type="EMBL" id="JAWDKD010000018">
    <property type="protein sequence ID" value="MDV0447306.1"/>
    <property type="molecule type" value="Genomic_DNA"/>
</dbReference>
<evidence type="ECO:0000313" key="7">
    <source>
        <dbReference type="EMBL" id="MDV0447306.1"/>
    </source>
</evidence>
<comment type="similarity">
    <text evidence="1 5">Belongs to the DNA glycosylase MPG family.</text>
</comment>
<dbReference type="EC" id="3.2.2.-" evidence="5"/>
<keyword evidence="3 5" id="KW-0378">Hydrolase</keyword>
<reference evidence="7" key="1">
    <citation type="submission" date="2023-06" db="EMBL/GenBank/DDBJ databases">
        <title>Genome sequence of Methanosarcinaceae archaeon Ag5.</title>
        <authorList>
            <person name="Protasov E."/>
            <person name="Platt K."/>
            <person name="Poehlein A."/>
            <person name="Daniel R."/>
            <person name="Brune A."/>
        </authorList>
    </citation>
    <scope>NUCLEOTIDE SEQUENCE</scope>
    <source>
        <strain evidence="7">Ag5</strain>
    </source>
</reference>
<dbReference type="Proteomes" id="UP001271789">
    <property type="component" value="Unassembled WGS sequence"/>
</dbReference>
<dbReference type="HAMAP" id="MF_00527">
    <property type="entry name" value="3MGH"/>
    <property type="match status" value="1"/>
</dbReference>